<protein>
    <submittedName>
        <fullName evidence="5">SPOSA6832_01673-mRNA-1:cds</fullName>
    </submittedName>
</protein>
<name>A0A0D6EJC7_SPOSA</name>
<evidence type="ECO:0000256" key="1">
    <source>
        <dbReference type="ARBA" id="ARBA00022574"/>
    </source>
</evidence>
<accession>A0A0D6EJC7</accession>
<feature type="repeat" description="WD" evidence="3">
    <location>
        <begin position="575"/>
        <end position="616"/>
    </location>
</feature>
<dbReference type="Gene3D" id="2.130.10.10">
    <property type="entry name" value="YVTN repeat-like/Quinoprotein amine dehydrogenase"/>
    <property type="match status" value="2"/>
</dbReference>
<evidence type="ECO:0000313" key="5">
    <source>
        <dbReference type="EMBL" id="CEQ40084.1"/>
    </source>
</evidence>
<dbReference type="OrthoDB" id="2414538at2759"/>
<feature type="region of interest" description="Disordered" evidence="4">
    <location>
        <begin position="497"/>
        <end position="517"/>
    </location>
</feature>
<organism evidence="5 6">
    <name type="scientific">Sporidiobolus salmonicolor</name>
    <name type="common">Yeast-like fungus</name>
    <name type="synonym">Sporobolomyces salmonicolor</name>
    <dbReference type="NCBI Taxonomy" id="5005"/>
    <lineage>
        <taxon>Eukaryota</taxon>
        <taxon>Fungi</taxon>
        <taxon>Dikarya</taxon>
        <taxon>Basidiomycota</taxon>
        <taxon>Pucciniomycotina</taxon>
        <taxon>Microbotryomycetes</taxon>
        <taxon>Sporidiobolales</taxon>
        <taxon>Sporidiobolaceae</taxon>
        <taxon>Sporobolomyces</taxon>
    </lineage>
</organism>
<feature type="region of interest" description="Disordered" evidence="4">
    <location>
        <begin position="526"/>
        <end position="545"/>
    </location>
</feature>
<dbReference type="InterPro" id="IPR036322">
    <property type="entry name" value="WD40_repeat_dom_sf"/>
</dbReference>
<dbReference type="PROSITE" id="PS50082">
    <property type="entry name" value="WD_REPEATS_2"/>
    <property type="match status" value="2"/>
</dbReference>
<feature type="compositionally biased region" description="Acidic residues" evidence="4">
    <location>
        <begin position="534"/>
        <end position="545"/>
    </location>
</feature>
<dbReference type="EMBL" id="CENE01000005">
    <property type="protein sequence ID" value="CEQ40084.1"/>
    <property type="molecule type" value="Genomic_DNA"/>
</dbReference>
<dbReference type="Pfam" id="PF00400">
    <property type="entry name" value="WD40"/>
    <property type="match status" value="3"/>
</dbReference>
<evidence type="ECO:0000256" key="2">
    <source>
        <dbReference type="ARBA" id="ARBA00022737"/>
    </source>
</evidence>
<dbReference type="GO" id="GO:0005737">
    <property type="term" value="C:cytoplasm"/>
    <property type="evidence" value="ECO:0007669"/>
    <property type="project" value="TreeGrafter"/>
</dbReference>
<feature type="compositionally biased region" description="Acidic residues" evidence="4">
    <location>
        <begin position="473"/>
        <end position="482"/>
    </location>
</feature>
<feature type="repeat" description="WD" evidence="3">
    <location>
        <begin position="153"/>
        <end position="188"/>
    </location>
</feature>
<dbReference type="GO" id="GO:0045717">
    <property type="term" value="P:negative regulation of fatty acid biosynthetic process"/>
    <property type="evidence" value="ECO:0007669"/>
    <property type="project" value="TreeGrafter"/>
</dbReference>
<dbReference type="InterPro" id="IPR045151">
    <property type="entry name" value="DCAF8"/>
</dbReference>
<evidence type="ECO:0000313" key="6">
    <source>
        <dbReference type="Proteomes" id="UP000243876"/>
    </source>
</evidence>
<dbReference type="SUPFAM" id="SSF50978">
    <property type="entry name" value="WD40 repeat-like"/>
    <property type="match status" value="1"/>
</dbReference>
<keyword evidence="1 3" id="KW-0853">WD repeat</keyword>
<dbReference type="InterPro" id="IPR015943">
    <property type="entry name" value="WD40/YVTN_repeat-like_dom_sf"/>
</dbReference>
<dbReference type="InterPro" id="IPR001680">
    <property type="entry name" value="WD40_rpt"/>
</dbReference>
<feature type="region of interest" description="Disordered" evidence="4">
    <location>
        <begin position="386"/>
        <end position="484"/>
    </location>
</feature>
<dbReference type="SMART" id="SM00320">
    <property type="entry name" value="WD40"/>
    <property type="match status" value="6"/>
</dbReference>
<proteinExistence type="predicted"/>
<dbReference type="AlphaFoldDB" id="A0A0D6EJC7"/>
<evidence type="ECO:0000256" key="3">
    <source>
        <dbReference type="PROSITE-ProRule" id="PRU00221"/>
    </source>
</evidence>
<dbReference type="PANTHER" id="PTHR15574">
    <property type="entry name" value="WD REPEAT DOMAIN-CONTAINING FAMILY"/>
    <property type="match status" value="1"/>
</dbReference>
<reference evidence="6" key="1">
    <citation type="submission" date="2015-02" db="EMBL/GenBank/DDBJ databases">
        <authorList>
            <person name="Gon?alves P."/>
        </authorList>
    </citation>
    <scope>NUCLEOTIDE SEQUENCE [LARGE SCALE GENOMIC DNA]</scope>
</reference>
<keyword evidence="2" id="KW-0677">Repeat</keyword>
<dbReference type="PANTHER" id="PTHR15574:SF40">
    <property type="entry name" value="WD AND TETRATRICOPEPTIDE REPEATS PROTEIN 1"/>
    <property type="match status" value="1"/>
</dbReference>
<dbReference type="Proteomes" id="UP000243876">
    <property type="component" value="Unassembled WGS sequence"/>
</dbReference>
<gene>
    <name evidence="5" type="primary">SPOSA6832_01673</name>
</gene>
<dbReference type="GO" id="GO:0080008">
    <property type="term" value="C:Cul4-RING E3 ubiquitin ligase complex"/>
    <property type="evidence" value="ECO:0007669"/>
    <property type="project" value="TreeGrafter"/>
</dbReference>
<feature type="compositionally biased region" description="Acidic residues" evidence="4">
    <location>
        <begin position="497"/>
        <end position="507"/>
    </location>
</feature>
<feature type="compositionally biased region" description="Basic and acidic residues" evidence="4">
    <location>
        <begin position="411"/>
        <end position="421"/>
    </location>
</feature>
<keyword evidence="6" id="KW-1185">Reference proteome</keyword>
<evidence type="ECO:0000256" key="4">
    <source>
        <dbReference type="SAM" id="MobiDB-lite"/>
    </source>
</evidence>
<sequence length="747" mass="80567">MLLSQRIRPPPNPFLELSSLPLSPPHRTLSPLYSDLLASDAWLARFGLLQTLGEPDNADGFAGSGHRVVKEAYGSTGCVNAMDWEEGELGRLASAGDDTKICIWKPGLDRREPSDDPVEAPFTGYGLEQVLDTGEQVKQLFPRSTAPDSVLPPSGHRANIFSVKWAPGMGHRLFSCAGDCTVRVYDISLSTNPALVSSTVTPPSPSIHRPWTHHEAGSACVNVFRCHTDRVKRVATEASPDVFLTCSEDGTVRQHDLRMHHVCRTSRFGRSASSNCPPPLAEYSRGMSLYSLSISKLRPHLFVVAGTSSYAFLHDRRMLRAPMEREWGITPTEGQLTQCVRRFGVPKEDGKGDITNHIVATKLSPTNPRDLIVSYSEVGVYLFDTDGETYIRPPPPPKEEDGGKGRKRRKDNGIEVDERSPGRRLKNSAEVTAKKSRSQGTEEVKRALDPTVEAATQPSTGAERVPPWRSDDADAAEGEGDATAEAGLVDVVMNEADGDEESGEEETLPLAGDGGEGRAMLEEHSMGVPSDSYSDGDDDDDDTEEEFVESPFVPRAHSGHHPTVPLVAPLARYTGHANSQTVKDVNFAFNGSMVVSGSDDGNFFLWRKDDEELVGIFKGDSSVVNVMAPHPRLPLLAISGIDETVRLFGPTTGASAAEKANLIRDAEAITERNRRGAASNRLGSVMTPDAILRLLAGRAGMLGDDGGDNDEADGEGAGGGARFRGRGIRVVINADEGDGQAVDCAIM</sequence>